<organism evidence="1 2">
    <name type="scientific">Brachionus plicatilis</name>
    <name type="common">Marine rotifer</name>
    <name type="synonym">Brachionus muelleri</name>
    <dbReference type="NCBI Taxonomy" id="10195"/>
    <lineage>
        <taxon>Eukaryota</taxon>
        <taxon>Metazoa</taxon>
        <taxon>Spiralia</taxon>
        <taxon>Gnathifera</taxon>
        <taxon>Rotifera</taxon>
        <taxon>Eurotatoria</taxon>
        <taxon>Monogononta</taxon>
        <taxon>Pseudotrocha</taxon>
        <taxon>Ploima</taxon>
        <taxon>Brachionidae</taxon>
        <taxon>Brachionus</taxon>
    </lineage>
</organism>
<keyword evidence="2" id="KW-1185">Reference proteome</keyword>
<dbReference type="Proteomes" id="UP000276133">
    <property type="component" value="Unassembled WGS sequence"/>
</dbReference>
<name>A0A3M7R8Z0_BRAPC</name>
<comment type="caution">
    <text evidence="1">The sequence shown here is derived from an EMBL/GenBank/DDBJ whole genome shotgun (WGS) entry which is preliminary data.</text>
</comment>
<sequence>MNFEEKFEFCNLGSNLDLNNSLYITIRSINNSMKIKSFLNSSRKIVAKSANFDTKISISF</sequence>
<protein>
    <submittedName>
        <fullName evidence="1">Uncharacterized protein</fullName>
    </submittedName>
</protein>
<gene>
    <name evidence="1" type="ORF">BpHYR1_049691</name>
</gene>
<reference evidence="1 2" key="1">
    <citation type="journal article" date="2018" name="Sci. Rep.">
        <title>Genomic signatures of local adaptation to the degree of environmental predictability in rotifers.</title>
        <authorList>
            <person name="Franch-Gras L."/>
            <person name="Hahn C."/>
            <person name="Garcia-Roger E.M."/>
            <person name="Carmona M.J."/>
            <person name="Serra M."/>
            <person name="Gomez A."/>
        </authorList>
    </citation>
    <scope>NUCLEOTIDE SEQUENCE [LARGE SCALE GENOMIC DNA]</scope>
    <source>
        <strain evidence="1">HYR1</strain>
    </source>
</reference>
<evidence type="ECO:0000313" key="2">
    <source>
        <dbReference type="Proteomes" id="UP000276133"/>
    </source>
</evidence>
<proteinExistence type="predicted"/>
<accession>A0A3M7R8Z0</accession>
<evidence type="ECO:0000313" key="1">
    <source>
        <dbReference type="EMBL" id="RNA19901.1"/>
    </source>
</evidence>
<dbReference type="AlphaFoldDB" id="A0A3M7R8Z0"/>
<dbReference type="EMBL" id="REGN01003958">
    <property type="protein sequence ID" value="RNA19901.1"/>
    <property type="molecule type" value="Genomic_DNA"/>
</dbReference>